<proteinExistence type="predicted"/>
<evidence type="ECO:0000313" key="2">
    <source>
        <dbReference type="Proteomes" id="UP000887564"/>
    </source>
</evidence>
<sequence>MASAEVQSDVAAATATGAHTAARVPCPPTQSQPLASGYTRTPPALFTVANSSHAPHFFTTGRNFFGGTLGNVWPSLSSQHTTHAAESTALGPKVFLAASSQAVDSGNATGDAATGNPITPSATRPQQVGAPAPVMHAFRAPFAPGIMGQVIATRRAVDAAVHAANSAAAHAVSSATVHSAATAANGMHIHTDSVGPSRNARNR</sequence>
<feature type="region of interest" description="Disordered" evidence="1">
    <location>
        <begin position="105"/>
        <end position="128"/>
    </location>
</feature>
<dbReference type="AlphaFoldDB" id="A0A914R4I9"/>
<reference evidence="3" key="1">
    <citation type="submission" date="2022-11" db="UniProtKB">
        <authorList>
            <consortium name="WormBaseParasite"/>
        </authorList>
    </citation>
    <scope>IDENTIFICATION</scope>
</reference>
<dbReference type="WBParaSite" id="PEQ_0000118301-mRNA-1">
    <property type="protein sequence ID" value="PEQ_0000118301-mRNA-1"/>
    <property type="gene ID" value="PEQ_0000118301"/>
</dbReference>
<evidence type="ECO:0000256" key="1">
    <source>
        <dbReference type="SAM" id="MobiDB-lite"/>
    </source>
</evidence>
<dbReference type="Proteomes" id="UP000887564">
    <property type="component" value="Unplaced"/>
</dbReference>
<accession>A0A914R4I9</accession>
<protein>
    <submittedName>
        <fullName evidence="3">Uncharacterized protein</fullName>
    </submittedName>
</protein>
<name>A0A914R4I9_PAREQ</name>
<keyword evidence="2" id="KW-1185">Reference proteome</keyword>
<feature type="region of interest" description="Disordered" evidence="1">
    <location>
        <begin position="15"/>
        <end position="38"/>
    </location>
</feature>
<organism evidence="2 3">
    <name type="scientific">Parascaris equorum</name>
    <name type="common">Equine roundworm</name>
    <dbReference type="NCBI Taxonomy" id="6256"/>
    <lineage>
        <taxon>Eukaryota</taxon>
        <taxon>Metazoa</taxon>
        <taxon>Ecdysozoa</taxon>
        <taxon>Nematoda</taxon>
        <taxon>Chromadorea</taxon>
        <taxon>Rhabditida</taxon>
        <taxon>Spirurina</taxon>
        <taxon>Ascaridomorpha</taxon>
        <taxon>Ascaridoidea</taxon>
        <taxon>Ascarididae</taxon>
        <taxon>Parascaris</taxon>
    </lineage>
</organism>
<evidence type="ECO:0000313" key="3">
    <source>
        <dbReference type="WBParaSite" id="PEQ_0000118301-mRNA-1"/>
    </source>
</evidence>
<feature type="compositionally biased region" description="Polar residues" evidence="1">
    <location>
        <begin position="116"/>
        <end position="126"/>
    </location>
</feature>